<protein>
    <submittedName>
        <fullName evidence="1">Tripeptidyl-peptidase II protein</fullName>
        <ecNumber evidence="1">3.4.14.10</ecNumber>
    </submittedName>
</protein>
<evidence type="ECO:0000313" key="1">
    <source>
        <dbReference type="EMBL" id="KAH7664621.1"/>
    </source>
</evidence>
<dbReference type="Proteomes" id="UP000827976">
    <property type="component" value="Chromosome 14"/>
</dbReference>
<dbReference type="EMBL" id="CM037024">
    <property type="protein sequence ID" value="KAH7664621.1"/>
    <property type="molecule type" value="Genomic_DNA"/>
</dbReference>
<keyword evidence="1" id="KW-0378">Hydrolase</keyword>
<comment type="caution">
    <text evidence="1">The sequence shown here is derived from an EMBL/GenBank/DDBJ whole genome shotgun (WGS) entry which is preliminary data.</text>
</comment>
<organism evidence="1 2">
    <name type="scientific">Dioscorea alata</name>
    <name type="common">Purple yam</name>
    <dbReference type="NCBI Taxonomy" id="55571"/>
    <lineage>
        <taxon>Eukaryota</taxon>
        <taxon>Viridiplantae</taxon>
        <taxon>Streptophyta</taxon>
        <taxon>Embryophyta</taxon>
        <taxon>Tracheophyta</taxon>
        <taxon>Spermatophyta</taxon>
        <taxon>Magnoliopsida</taxon>
        <taxon>Liliopsida</taxon>
        <taxon>Dioscoreales</taxon>
        <taxon>Dioscoreaceae</taxon>
        <taxon>Dioscorea</taxon>
    </lineage>
</organism>
<accession>A0ACB7UVD4</accession>
<keyword evidence="2" id="KW-1185">Reference proteome</keyword>
<reference evidence="2" key="1">
    <citation type="journal article" date="2022" name="Nat. Commun.">
        <title>Chromosome evolution and the genetic basis of agronomically important traits in greater yam.</title>
        <authorList>
            <person name="Bredeson J.V."/>
            <person name="Lyons J.B."/>
            <person name="Oniyinde I.O."/>
            <person name="Okereke N.R."/>
            <person name="Kolade O."/>
            <person name="Nnabue I."/>
            <person name="Nwadili C.O."/>
            <person name="Hribova E."/>
            <person name="Parker M."/>
            <person name="Nwogha J."/>
            <person name="Shu S."/>
            <person name="Carlson J."/>
            <person name="Kariba R."/>
            <person name="Muthemba S."/>
            <person name="Knop K."/>
            <person name="Barton G.J."/>
            <person name="Sherwood A.V."/>
            <person name="Lopez-Montes A."/>
            <person name="Asiedu R."/>
            <person name="Jamnadass R."/>
            <person name="Muchugi A."/>
            <person name="Goodstein D."/>
            <person name="Egesi C.N."/>
            <person name="Featherston J."/>
            <person name="Asfaw A."/>
            <person name="Simpson G.G."/>
            <person name="Dolezel J."/>
            <person name="Hendre P.S."/>
            <person name="Van Deynze A."/>
            <person name="Kumar P.L."/>
            <person name="Obidiegwu J.E."/>
            <person name="Bhattacharjee R."/>
            <person name="Rokhsar D.S."/>
        </authorList>
    </citation>
    <scope>NUCLEOTIDE SEQUENCE [LARGE SCALE GENOMIC DNA]</scope>
    <source>
        <strain evidence="2">cv. TDa95/00328</strain>
    </source>
</reference>
<sequence>MLLLLALLLFSLLFPSTATATDLKSYIVHVQPPKNMDLLIHKNLKAYYHSFLPKSIAQNGDQNRMIHSYIHAISGFTARLTESEVHEMAKKEGFLRARPSRVLQILTTHTPYFLGLQQGSASLWNITNMGKGVIIGLIDTGITAKHISFKDKGISPPPSKWKGSCEDLKAIHGNCNNKLIGARLLNKYSGETIADMVGHGTHTAATATGNFADNANAFGNANGTASGMAPHAHLAVYKVCTIYGCREEDVIAGMDAAIEDGVDVISISLGAQSVPFYNDGIAIAAFNAVKKGIFVSCAAGNSGPNEWTIENGAPWLLTVAASTIDRRIQSIVKLGDGSVLEGETVFQPHNYSSTLLPLSYPTTSNFSKEDNCYEGYLEDIKGKIVLCQLGKARRMPTGIHVQKNGGAAMVLMNKKSYGYTTIADAHVLPASHVSYADGEKIASYLSSTPNATAAIIFKGTIIGKAEAPTVAFFSSRGPSRQSPGVLKPDIIGPGVNILAAWGVQTAEDVPTNKSFNIISGTSMATPHLSGIVALIKEKHPDWSPAAIKSAIMTTSVIEDHDGKPIMDEQRQPASFFKMGAGNVNPSKAVDPGLVFDIDTKQYIAFLCGLGYDDIQMSTITGEDIQCSKIKKISQANLNYPSIVVSLEKNVTVNRTVTNVGKAISSYKVEVDMPDEVTVEVVPNVLEFHELNEKVSYMVSIKSSVTLKKEIQGNIRWVADKYIVRTPIVVR</sequence>
<evidence type="ECO:0000313" key="2">
    <source>
        <dbReference type="Proteomes" id="UP000827976"/>
    </source>
</evidence>
<gene>
    <name evidence="1" type="ORF">IHE45_14G131200</name>
</gene>
<proteinExistence type="predicted"/>
<dbReference type="EC" id="3.4.14.10" evidence="1"/>
<name>A0ACB7UVD4_DIOAL</name>